<sequence length="306" mass="32582">MARDYAIYDVFTDRALTGNPLAVVFDGEGLSDEAMQKIAAEFNLSETVFVLPADQSAHSAKLRIFTPARELPFAGHPTVGAAIALAERQAGGEGADLDVMAVFEEKVGPVRCVTRLEKNGCSFAEFDLPRLSTPVRAEPDRDTVAAALGIKPQDIGFENHRISVWDAGVPFVMTPVRDLSVAASVECNAIQWEKLAPLAGGQLADAFVYCRGGIDHEAHFHARMFAPHVGIAEDPATGSAAAAFSGAVHQFDELLDGHHALQIEQGVEMGRPSKIHLHLEVDEGKITQGRIGGNAVKAAEGVLLGV</sequence>
<evidence type="ECO:0000256" key="2">
    <source>
        <dbReference type="PIRSR" id="PIRSR016184-1"/>
    </source>
</evidence>
<dbReference type="InterPro" id="IPR003719">
    <property type="entry name" value="Phenazine_PhzF-like"/>
</dbReference>
<dbReference type="GO" id="GO:0016853">
    <property type="term" value="F:isomerase activity"/>
    <property type="evidence" value="ECO:0007669"/>
    <property type="project" value="TreeGrafter"/>
</dbReference>
<dbReference type="Proteomes" id="UP001196509">
    <property type="component" value="Unassembled WGS sequence"/>
</dbReference>
<name>A0AAE2ZM61_9HYPH</name>
<dbReference type="Gene3D" id="3.10.310.10">
    <property type="entry name" value="Diaminopimelate Epimerase, Chain A, domain 1"/>
    <property type="match status" value="2"/>
</dbReference>
<dbReference type="SUPFAM" id="SSF54506">
    <property type="entry name" value="Diaminopimelate epimerase-like"/>
    <property type="match status" value="1"/>
</dbReference>
<organism evidence="3 4">
    <name type="scientific">Flavimaribacter sediminis</name>
    <dbReference type="NCBI Taxonomy" id="2865987"/>
    <lineage>
        <taxon>Bacteria</taxon>
        <taxon>Pseudomonadati</taxon>
        <taxon>Pseudomonadota</taxon>
        <taxon>Alphaproteobacteria</taxon>
        <taxon>Hyphomicrobiales</taxon>
        <taxon>Rhizobiaceae</taxon>
        <taxon>Flavimaribacter</taxon>
    </lineage>
</organism>
<dbReference type="PANTHER" id="PTHR13774">
    <property type="entry name" value="PHENAZINE BIOSYNTHESIS PROTEIN"/>
    <property type="match status" value="1"/>
</dbReference>
<dbReference type="RefSeq" id="WP_220226569.1">
    <property type="nucleotide sequence ID" value="NZ_JAICBX010000001.1"/>
</dbReference>
<dbReference type="PIRSF" id="PIRSF016184">
    <property type="entry name" value="PhzC_PhzF"/>
    <property type="match status" value="1"/>
</dbReference>
<evidence type="ECO:0000313" key="3">
    <source>
        <dbReference type="EMBL" id="MBW8635852.1"/>
    </source>
</evidence>
<comment type="caution">
    <text evidence="3">The sequence shown here is derived from an EMBL/GenBank/DDBJ whole genome shotgun (WGS) entry which is preliminary data.</text>
</comment>
<comment type="similarity">
    <text evidence="1">Belongs to the PhzF family.</text>
</comment>
<dbReference type="NCBIfam" id="TIGR00654">
    <property type="entry name" value="PhzF_family"/>
    <property type="match status" value="1"/>
</dbReference>
<dbReference type="EMBL" id="JAICBX010000001">
    <property type="protein sequence ID" value="MBW8635852.1"/>
    <property type="molecule type" value="Genomic_DNA"/>
</dbReference>
<reference evidence="3" key="1">
    <citation type="submission" date="2021-08" db="EMBL/GenBank/DDBJ databases">
        <title>Hoeflea bacterium WL0058 sp. nov., isolated from the sediment.</title>
        <authorList>
            <person name="Wang L."/>
            <person name="Zhang D."/>
        </authorList>
    </citation>
    <scope>NUCLEOTIDE SEQUENCE</scope>
    <source>
        <strain evidence="3">WL0058</strain>
    </source>
</reference>
<evidence type="ECO:0000256" key="1">
    <source>
        <dbReference type="ARBA" id="ARBA00008270"/>
    </source>
</evidence>
<evidence type="ECO:0000313" key="4">
    <source>
        <dbReference type="Proteomes" id="UP001196509"/>
    </source>
</evidence>
<accession>A0AAE2ZM61</accession>
<protein>
    <submittedName>
        <fullName evidence="3">PhzF family phenazine biosynthesis protein</fullName>
    </submittedName>
</protein>
<proteinExistence type="inferred from homology"/>
<dbReference type="PANTHER" id="PTHR13774:SF32">
    <property type="entry name" value="ANTISENSE-ENHANCING SEQUENCE 1"/>
    <property type="match status" value="1"/>
</dbReference>
<gene>
    <name evidence="3" type="ORF">K1W69_01535</name>
</gene>
<dbReference type="Pfam" id="PF02567">
    <property type="entry name" value="PhzC-PhzF"/>
    <property type="match status" value="1"/>
</dbReference>
<feature type="active site" evidence="2">
    <location>
        <position position="46"/>
    </location>
</feature>
<dbReference type="AlphaFoldDB" id="A0AAE2ZM61"/>
<keyword evidence="4" id="KW-1185">Reference proteome</keyword>
<dbReference type="GO" id="GO:0005737">
    <property type="term" value="C:cytoplasm"/>
    <property type="evidence" value="ECO:0007669"/>
    <property type="project" value="TreeGrafter"/>
</dbReference>